<accession>C1E5U2</accession>
<dbReference type="CDD" id="cd06782">
    <property type="entry name" value="cpPDZ_CPP-like"/>
    <property type="match status" value="1"/>
</dbReference>
<dbReference type="SUPFAM" id="SSF50156">
    <property type="entry name" value="PDZ domain-like"/>
    <property type="match status" value="1"/>
</dbReference>
<dbReference type="InterPro" id="IPR005151">
    <property type="entry name" value="Tail-specific_protease"/>
</dbReference>
<dbReference type="Pfam" id="PF17820">
    <property type="entry name" value="PDZ_6"/>
    <property type="match status" value="1"/>
</dbReference>
<dbReference type="KEGG" id="mis:MICPUN_58436"/>
<dbReference type="GeneID" id="8243722"/>
<evidence type="ECO:0000256" key="4">
    <source>
        <dbReference type="ARBA" id="ARBA00022825"/>
    </source>
</evidence>
<comment type="catalytic activity">
    <reaction evidence="6">
        <text>The enzyme shows specific recognition of a C-terminal tripeptide, Xaa-Yaa-Zaa, in which Xaa is preferably Ala or Leu, Yaa is preferably Ala or Tyr, and Zaa is preferably Ala, but then cleaves at a variable distance from the C-terminus. A typical cleavage is -Ala-Ala-|-Arg-Ala-Ala-Lys-Glu-Asn-Tyr-Ala-Leu-Ala-Ala.</text>
        <dbReference type="EC" id="3.4.21.102"/>
    </reaction>
</comment>
<evidence type="ECO:0000259" key="10">
    <source>
        <dbReference type="PROSITE" id="PS50106"/>
    </source>
</evidence>
<evidence type="ECO:0000256" key="1">
    <source>
        <dbReference type="ARBA" id="ARBA00009179"/>
    </source>
</evidence>
<sequence length="502" mass="52157">MHRAASAPVVLPAGMRARALPCRARVAARASRPARKSLGTAHRGRVLETTDGDAEAFEDLIGASEARDADARRDALSSRLFARARRGAAAAAAAAAVAACAGGFAAPPADAITANNLLFLEAWRAVDKAYVDKTFNGVSWFKYREETVKRTPMDSIDQTYDAIRAMLAKLDDPFTRFLEPEKYASLSESTMSANITGVGVEMAYGESDAEIVVVAPTPGGPADEAGVRPADRITAVDGRPVAGLSLYEVADALQGPASSEVDVSLRRGGEDVAVRITRRSYALVPVRAQLCSPAAGTGTKMEYVRLTTFNQLSGAKVAEAVRSGLENGADAFVLDLRSNSGGLFPGALEIANTFMRRGAGIVLIADSDGVRDVFETDGVKTLAPDAPLTLLVDKGTASASEVLAGALRDNKRAAILGDTATFGKGLIQTVVPLTDGSAVSVTVARYQTPSGADINKVGIRPDAPLPVVSGADGQESALPTEPGAFCAVVAADEGVAKALFPR</sequence>
<dbReference type="eggNOG" id="ENOG502QSWI">
    <property type="taxonomic scope" value="Eukaryota"/>
</dbReference>
<evidence type="ECO:0000313" key="11">
    <source>
        <dbReference type="EMBL" id="ACO63313.1"/>
    </source>
</evidence>
<gene>
    <name evidence="11" type="primary">CTPA</name>
    <name evidence="11" type="ORF">MICPUN_58436</name>
</gene>
<dbReference type="RefSeq" id="XP_002502055.1">
    <property type="nucleotide sequence ID" value="XM_002502009.1"/>
</dbReference>
<keyword evidence="2 11" id="KW-0645">Protease</keyword>
<dbReference type="STRING" id="296587.C1E5U2"/>
<reference evidence="11 12" key="1">
    <citation type="journal article" date="2009" name="Science">
        <title>Green evolution and dynamic adaptations revealed by genomes of the marine picoeukaryotes Micromonas.</title>
        <authorList>
            <person name="Worden A.Z."/>
            <person name="Lee J.H."/>
            <person name="Mock T."/>
            <person name="Rouze P."/>
            <person name="Simmons M.P."/>
            <person name="Aerts A.L."/>
            <person name="Allen A.E."/>
            <person name="Cuvelier M.L."/>
            <person name="Derelle E."/>
            <person name="Everett M.V."/>
            <person name="Foulon E."/>
            <person name="Grimwood J."/>
            <person name="Gundlach H."/>
            <person name="Henrissat B."/>
            <person name="Napoli C."/>
            <person name="McDonald S.M."/>
            <person name="Parker M.S."/>
            <person name="Rombauts S."/>
            <person name="Salamov A."/>
            <person name="Von Dassow P."/>
            <person name="Badger J.H."/>
            <person name="Coutinho P.M."/>
            <person name="Demir E."/>
            <person name="Dubchak I."/>
            <person name="Gentemann C."/>
            <person name="Eikrem W."/>
            <person name="Gready J.E."/>
            <person name="John U."/>
            <person name="Lanier W."/>
            <person name="Lindquist E.A."/>
            <person name="Lucas S."/>
            <person name="Mayer K.F."/>
            <person name="Moreau H."/>
            <person name="Not F."/>
            <person name="Otillar R."/>
            <person name="Panaud O."/>
            <person name="Pangilinan J."/>
            <person name="Paulsen I."/>
            <person name="Piegu B."/>
            <person name="Poliakov A."/>
            <person name="Robbens S."/>
            <person name="Schmutz J."/>
            <person name="Toulza E."/>
            <person name="Wyss T."/>
            <person name="Zelensky A."/>
            <person name="Zhou K."/>
            <person name="Armbrust E.V."/>
            <person name="Bhattacharya D."/>
            <person name="Goodenough U.W."/>
            <person name="Van de Peer Y."/>
            <person name="Grigoriev I.V."/>
        </authorList>
    </citation>
    <scope>NUCLEOTIDE SEQUENCE [LARGE SCALE GENOMIC DNA]</scope>
    <source>
        <strain evidence="12">RCC299 / NOUM17</strain>
    </source>
</reference>
<dbReference type="EC" id="3.4.21.102" evidence="9"/>
<evidence type="ECO:0000256" key="5">
    <source>
        <dbReference type="ARBA" id="ARBA00023078"/>
    </source>
</evidence>
<dbReference type="InParanoid" id="C1E5U2"/>
<dbReference type="InterPro" id="IPR029045">
    <property type="entry name" value="ClpP/crotonase-like_dom_sf"/>
</dbReference>
<dbReference type="GO" id="GO:0006508">
    <property type="term" value="P:proteolysis"/>
    <property type="evidence" value="ECO:0007669"/>
    <property type="project" value="UniProtKB-KW"/>
</dbReference>
<evidence type="ECO:0000256" key="9">
    <source>
        <dbReference type="ARBA" id="ARBA00066637"/>
    </source>
</evidence>
<keyword evidence="5" id="KW-0793">Thylakoid</keyword>
<evidence type="ECO:0000256" key="6">
    <source>
        <dbReference type="ARBA" id="ARBA00051784"/>
    </source>
</evidence>
<evidence type="ECO:0000256" key="7">
    <source>
        <dbReference type="ARBA" id="ARBA00060065"/>
    </source>
</evidence>
<dbReference type="Gene3D" id="3.30.750.44">
    <property type="match status" value="1"/>
</dbReference>
<dbReference type="FunFam" id="3.30.750.44:FF:000002">
    <property type="entry name" value="carboxyl-terminal-processing peptidase 2, chloroplastic"/>
    <property type="match status" value="1"/>
</dbReference>
<dbReference type="PANTHER" id="PTHR32060">
    <property type="entry name" value="TAIL-SPECIFIC PROTEASE"/>
    <property type="match status" value="1"/>
</dbReference>
<dbReference type="SMART" id="SM00228">
    <property type="entry name" value="PDZ"/>
    <property type="match status" value="1"/>
</dbReference>
<keyword evidence="12" id="KW-1185">Reference proteome</keyword>
<dbReference type="PANTHER" id="PTHR32060:SF7">
    <property type="entry name" value="CARBOXYL-TERMINAL-PROCESSING PEPTIDASE 2, CHLOROPLASTIC"/>
    <property type="match status" value="1"/>
</dbReference>
<dbReference type="NCBIfam" id="TIGR00225">
    <property type="entry name" value="prc"/>
    <property type="match status" value="1"/>
</dbReference>
<dbReference type="Proteomes" id="UP000002009">
    <property type="component" value="Chromosome 5"/>
</dbReference>
<dbReference type="EMBL" id="CP001326">
    <property type="protein sequence ID" value="ACO63313.1"/>
    <property type="molecule type" value="Genomic_DNA"/>
</dbReference>
<dbReference type="InterPro" id="IPR041489">
    <property type="entry name" value="PDZ_6"/>
</dbReference>
<dbReference type="GO" id="GO:0009579">
    <property type="term" value="C:thylakoid"/>
    <property type="evidence" value="ECO:0007669"/>
    <property type="project" value="UniProtKB-SubCell"/>
</dbReference>
<keyword evidence="3" id="KW-0378">Hydrolase</keyword>
<dbReference type="Pfam" id="PF03572">
    <property type="entry name" value="Peptidase_S41"/>
    <property type="match status" value="1"/>
</dbReference>
<comment type="similarity">
    <text evidence="1">Belongs to the peptidase S41A family.</text>
</comment>
<dbReference type="InterPro" id="IPR036034">
    <property type="entry name" value="PDZ_sf"/>
</dbReference>
<comment type="function">
    <text evidence="7">Protease involved in the C-terminal processing of the chloroplastic D1 protein of photosystem II. This proteolytic processing is necessary to allow the light-driven assembly of the tetranuclear manganese cluster, which is responsible for photosynthetic water oxidation.</text>
</comment>
<dbReference type="InterPro" id="IPR001478">
    <property type="entry name" value="PDZ"/>
</dbReference>
<dbReference type="AlphaFoldDB" id="C1E5U2"/>
<dbReference type="PROSITE" id="PS50106">
    <property type="entry name" value="PDZ"/>
    <property type="match status" value="1"/>
</dbReference>
<dbReference type="CDD" id="cd07560">
    <property type="entry name" value="Peptidase_S41_CPP"/>
    <property type="match status" value="1"/>
</dbReference>
<keyword evidence="4" id="KW-0720">Serine protease</keyword>
<dbReference type="Gene3D" id="2.30.42.10">
    <property type="match status" value="1"/>
</dbReference>
<dbReference type="SUPFAM" id="SSF52096">
    <property type="entry name" value="ClpP/crotonase"/>
    <property type="match status" value="1"/>
</dbReference>
<evidence type="ECO:0000313" key="12">
    <source>
        <dbReference type="Proteomes" id="UP000002009"/>
    </source>
</evidence>
<dbReference type="SMART" id="SM00245">
    <property type="entry name" value="TSPc"/>
    <property type="match status" value="1"/>
</dbReference>
<dbReference type="FunCoup" id="C1E5U2">
    <property type="interactions" value="516"/>
</dbReference>
<comment type="subcellular location">
    <subcellularLocation>
        <location evidence="8">Thylakoid</location>
    </subcellularLocation>
</comment>
<evidence type="ECO:0000256" key="8">
    <source>
        <dbReference type="ARBA" id="ARBA00060385"/>
    </source>
</evidence>
<protein>
    <recommendedName>
        <fullName evidence="9">C-terminal processing peptidase</fullName>
        <ecNumber evidence="9">3.4.21.102</ecNumber>
    </recommendedName>
</protein>
<dbReference type="Gene3D" id="3.90.226.10">
    <property type="entry name" value="2-enoyl-CoA Hydratase, Chain A, domain 1"/>
    <property type="match status" value="1"/>
</dbReference>
<dbReference type="MEROPS" id="S41.002"/>
<dbReference type="InterPro" id="IPR004447">
    <property type="entry name" value="Peptidase_S41A"/>
</dbReference>
<dbReference type="GO" id="GO:0004252">
    <property type="term" value="F:serine-type endopeptidase activity"/>
    <property type="evidence" value="ECO:0007669"/>
    <property type="project" value="UniProtKB-EC"/>
</dbReference>
<dbReference type="OrthoDB" id="43580at2759"/>
<organism evidence="11 12">
    <name type="scientific">Micromonas commoda (strain RCC299 / NOUM17 / CCMP2709)</name>
    <name type="common">Picoplanktonic green alga</name>
    <dbReference type="NCBI Taxonomy" id="296587"/>
    <lineage>
        <taxon>Eukaryota</taxon>
        <taxon>Viridiplantae</taxon>
        <taxon>Chlorophyta</taxon>
        <taxon>Mamiellophyceae</taxon>
        <taxon>Mamiellales</taxon>
        <taxon>Mamiellaceae</taxon>
        <taxon>Micromonas</taxon>
    </lineage>
</organism>
<feature type="domain" description="PDZ" evidence="10">
    <location>
        <begin position="183"/>
        <end position="280"/>
    </location>
</feature>
<evidence type="ECO:0000256" key="2">
    <source>
        <dbReference type="ARBA" id="ARBA00022670"/>
    </source>
</evidence>
<evidence type="ECO:0000256" key="3">
    <source>
        <dbReference type="ARBA" id="ARBA00022801"/>
    </source>
</evidence>
<dbReference type="OMA" id="EDAFCSC"/>
<proteinExistence type="inferred from homology"/>
<name>C1E5U2_MICCC</name>